<evidence type="ECO:0000313" key="1">
    <source>
        <dbReference type="EMBL" id="ALO16845.1"/>
    </source>
</evidence>
<dbReference type="Gene3D" id="3.30.70.790">
    <property type="entry name" value="UreE, C-terminal domain"/>
    <property type="match status" value="1"/>
</dbReference>
<dbReference type="AlphaFoldDB" id="A0A0S2I3W2"/>
<dbReference type="EMBL" id="CP013118">
    <property type="protein sequence ID" value="ALO16845.1"/>
    <property type="molecule type" value="Genomic_DNA"/>
</dbReference>
<dbReference type="OrthoDB" id="8480302at2"/>
<proteinExistence type="predicted"/>
<dbReference type="Proteomes" id="UP000064893">
    <property type="component" value="Chromosome"/>
</dbReference>
<dbReference type="KEGG" id="blq:L21SP5_03231"/>
<accession>A0A0S2I3W2</accession>
<gene>
    <name evidence="1" type="ORF">L21SP5_03231</name>
</gene>
<dbReference type="STRING" id="1307839.L21SP5_03231"/>
<name>A0A0S2I3W2_9BACT</name>
<dbReference type="InterPro" id="IPR011322">
    <property type="entry name" value="N-reg_PII-like_a/b"/>
</dbReference>
<reference evidence="1 2" key="1">
    <citation type="submission" date="2015-11" db="EMBL/GenBank/DDBJ databases">
        <title>Description and complete genome sequence of a novel strain predominating in hypersaline microbial mats and representing a new family of the Bacteriodetes phylum.</title>
        <authorList>
            <person name="Spring S."/>
            <person name="Bunk B."/>
            <person name="Sproer C."/>
            <person name="Klenk H.-P."/>
        </authorList>
    </citation>
    <scope>NUCLEOTIDE SEQUENCE [LARGE SCALE GENOMIC DNA]</scope>
    <source>
        <strain evidence="1 2">L21-Spi-D4</strain>
    </source>
</reference>
<keyword evidence="2" id="KW-1185">Reference proteome</keyword>
<organism evidence="1 2">
    <name type="scientific">Salinivirga cyanobacteriivorans</name>
    <dbReference type="NCBI Taxonomy" id="1307839"/>
    <lineage>
        <taxon>Bacteria</taxon>
        <taxon>Pseudomonadati</taxon>
        <taxon>Bacteroidota</taxon>
        <taxon>Bacteroidia</taxon>
        <taxon>Bacteroidales</taxon>
        <taxon>Salinivirgaceae</taxon>
        <taxon>Salinivirga</taxon>
    </lineage>
</organism>
<protein>
    <recommendedName>
        <fullName evidence="3">DUF2007 domain-containing protein</fullName>
    </recommendedName>
</protein>
<evidence type="ECO:0008006" key="3">
    <source>
        <dbReference type="Google" id="ProtNLM"/>
    </source>
</evidence>
<evidence type="ECO:0000313" key="2">
    <source>
        <dbReference type="Proteomes" id="UP000064893"/>
    </source>
</evidence>
<dbReference type="RefSeq" id="WP_057954193.1">
    <property type="nucleotide sequence ID" value="NZ_CP013118.1"/>
</dbReference>
<sequence length="99" mass="11450">MNALITVFFSNTPIGCYILKGRLEEEDIISFVFDEHMVWVHPFRAVAIGGLKLKVPVDTLQKARQILDAIKKGTNGSYKFIPEFEYAFRKEESLKKYLH</sequence>
<dbReference type="SUPFAM" id="SSF54913">
    <property type="entry name" value="GlnB-like"/>
    <property type="match status" value="1"/>
</dbReference>